<protein>
    <submittedName>
        <fullName evidence="1">Glycosyltransferase, family 1</fullName>
    </submittedName>
</protein>
<proteinExistence type="predicted"/>
<dbReference type="AlphaFoldDB" id="A0A1S6U909"/>
<keyword evidence="1" id="KW-0808">Transferase</keyword>
<dbReference type="Proteomes" id="UP000190868">
    <property type="component" value="Chromosome"/>
</dbReference>
<dbReference type="GO" id="GO:0016740">
    <property type="term" value="F:transferase activity"/>
    <property type="evidence" value="ECO:0007669"/>
    <property type="project" value="UniProtKB-KW"/>
</dbReference>
<name>A0A1S6U909_9BACT</name>
<evidence type="ECO:0000313" key="2">
    <source>
        <dbReference type="Proteomes" id="UP000190868"/>
    </source>
</evidence>
<gene>
    <name evidence="1" type="ORF">CPIN18021_1396</name>
</gene>
<keyword evidence="2" id="KW-1185">Reference proteome</keyword>
<dbReference type="Gene3D" id="3.40.50.2000">
    <property type="entry name" value="Glycogen Phosphorylase B"/>
    <property type="match status" value="1"/>
</dbReference>
<accession>A0A1S6U909</accession>
<dbReference type="RefSeq" id="WP_078424713.1">
    <property type="nucleotide sequence ID" value="NZ_CP017258.1"/>
</dbReference>
<evidence type="ECO:0000313" key="1">
    <source>
        <dbReference type="EMBL" id="AQW88189.1"/>
    </source>
</evidence>
<dbReference type="SUPFAM" id="SSF53756">
    <property type="entry name" value="UDP-Glycosyltransferase/glycogen phosphorylase"/>
    <property type="match status" value="1"/>
</dbReference>
<organism evidence="1 2">
    <name type="scientific">Campylobacter pinnipediorum subsp. caledonicus</name>
    <dbReference type="NCBI Taxonomy" id="1874362"/>
    <lineage>
        <taxon>Bacteria</taxon>
        <taxon>Pseudomonadati</taxon>
        <taxon>Campylobacterota</taxon>
        <taxon>Epsilonproteobacteria</taxon>
        <taxon>Campylobacterales</taxon>
        <taxon>Campylobacteraceae</taxon>
        <taxon>Campylobacter</taxon>
    </lineage>
</organism>
<dbReference type="EMBL" id="CP017258">
    <property type="protein sequence ID" value="AQW88189.1"/>
    <property type="molecule type" value="Genomic_DNA"/>
</dbReference>
<reference evidence="2" key="1">
    <citation type="submission" date="2016-09" db="EMBL/GenBank/DDBJ databases">
        <title>Comparative genomics of the Campylobacter concisus group.</title>
        <authorList>
            <person name="Miller W.G."/>
            <person name="Yee E."/>
            <person name="Chapman M.H."/>
            <person name="Huynh S."/>
            <person name="Bono J.L."/>
            <person name="On S.L.W."/>
            <person name="StLeger J."/>
            <person name="Foster G."/>
            <person name="Parker C.T."/>
        </authorList>
    </citation>
    <scope>NUCLEOTIDE SEQUENCE [LARGE SCALE GENOMIC DNA]</scope>
    <source>
        <strain evidence="2">RM18021</strain>
    </source>
</reference>
<sequence length="359" mass="42734">MKTLLFISDKDENFNHSFIQNVINGYLKNYFNVYIVYFTDTCKLVNNDIYILKKDRSKALEIINDKFLKLDCVDFVMVRNFLDVLRNAVRLKLKFGFKLYFQLSFPHFYRPYHEAKIKNKNVLFKFIKYKINLFLYRKFINKCDGFFPISNLMVDEFFKGIKTKVLPLPMGLNEEDVKYTKTNKQGIKKFIYIGAVDINRNLKYFFNEFSKAKSDFVFEIYTKDYEYTKKILPNDSRFLLHHFVEKNRIFEIMQDFDIGCFYVPINKLYDLCSPTKVMDYYACGLVSFSSKVNECNSLFDKNSMFFVDNNIAKTVDVICGVDRQELNNMNNLGLESLLSNRNYKIIADDLFNFIETKKE</sequence>